<evidence type="ECO:0000259" key="1">
    <source>
        <dbReference type="PROSITE" id="PS50157"/>
    </source>
</evidence>
<dbReference type="EMBL" id="BARW01000793">
    <property type="protein sequence ID" value="GAI69522.1"/>
    <property type="molecule type" value="Genomic_DNA"/>
</dbReference>
<reference evidence="2" key="1">
    <citation type="journal article" date="2014" name="Front. Microbiol.">
        <title>High frequency of phylogenetically diverse reductive dehalogenase-homologous genes in deep subseafloor sedimentary metagenomes.</title>
        <authorList>
            <person name="Kawai M."/>
            <person name="Futagami T."/>
            <person name="Toyoda A."/>
            <person name="Takaki Y."/>
            <person name="Nishi S."/>
            <person name="Hori S."/>
            <person name="Arai W."/>
            <person name="Tsubouchi T."/>
            <person name="Morono Y."/>
            <person name="Uchiyama I."/>
            <person name="Ito T."/>
            <person name="Fujiyama A."/>
            <person name="Inagaki F."/>
            <person name="Takami H."/>
        </authorList>
    </citation>
    <scope>NUCLEOTIDE SEQUENCE</scope>
    <source>
        <strain evidence="2">Expedition CK06-06</strain>
    </source>
</reference>
<dbReference type="InterPro" id="IPR013087">
    <property type="entry name" value="Znf_C2H2_type"/>
</dbReference>
<comment type="caution">
    <text evidence="2">The sequence shown here is derived from an EMBL/GenBank/DDBJ whole genome shotgun (WGS) entry which is preliminary data.</text>
</comment>
<evidence type="ECO:0000313" key="2">
    <source>
        <dbReference type="EMBL" id="GAI69522.1"/>
    </source>
</evidence>
<protein>
    <recommendedName>
        <fullName evidence="1">C2H2-type domain-containing protein</fullName>
    </recommendedName>
</protein>
<organism evidence="2">
    <name type="scientific">marine sediment metagenome</name>
    <dbReference type="NCBI Taxonomy" id="412755"/>
    <lineage>
        <taxon>unclassified sequences</taxon>
        <taxon>metagenomes</taxon>
        <taxon>ecological metagenomes</taxon>
    </lineage>
</organism>
<dbReference type="PROSITE" id="PS50157">
    <property type="entry name" value="ZINC_FINGER_C2H2_2"/>
    <property type="match status" value="1"/>
</dbReference>
<feature type="domain" description="C2H2-type" evidence="1">
    <location>
        <begin position="319"/>
        <end position="347"/>
    </location>
</feature>
<proteinExistence type="predicted"/>
<name>X1QLY8_9ZZZZ</name>
<dbReference type="PROSITE" id="PS00028">
    <property type="entry name" value="ZINC_FINGER_C2H2_1"/>
    <property type="match status" value="1"/>
</dbReference>
<dbReference type="SMART" id="SM00355">
    <property type="entry name" value="ZnF_C2H2"/>
    <property type="match status" value="1"/>
</dbReference>
<gene>
    <name evidence="2" type="ORF">S12H4_02984</name>
</gene>
<feature type="non-terminal residue" evidence="2">
    <location>
        <position position="1"/>
    </location>
</feature>
<dbReference type="AlphaFoldDB" id="X1QLY8"/>
<accession>X1QLY8</accession>
<sequence length="558" mass="61618">VSYLRGFPMPITGGFSIDFRPAKEGDYEVTVVATPAPLSLPVVGVQPVVGKSAVMKVAVGEKPPDELGFRDLRILSYSKNGGTPVEPPGVLELEVGDRCRVNVAFEYKGSAVTKDLYSAIGTIRAIIGFDEIIHGSKGISVGASADWQPHEGYVDIVITSAIDPGTYSLYAKIDGIIPDAITPEYENVIAIAGIPVKPQFRNLEIVSYDERVAIGGICHIKAHFDYQGPGVTKEFYAAIGTIRPVIGFDEIIHGSKTRSIPSTPSWKAYEATTDIAITSAIDPGVYDLYAKIDGVIPEAITPEYENVITITEEAPPTIWRCGTCGATFPSLEELEEHMRIAHPAEPPEVDVLAARDITHDSTTLRGELIATGRCNVVYCYFEWGETTAYGEKTPEVRMDGGDIGERFYAELLHLLEPNTTYHFRAVGVTRCTDVELYSYSPDRSFTTSDIVLEGFTMRAINAPAGTIDWRAAYSIGDPYPWMRTRLPIGETWVWEPSMYYRQTTLPDEPMDFYIVGIDSENHHTRADIFPFRIRGGKDYVWDFSMHELRDNGVAKPGF</sequence>